<dbReference type="InterPro" id="IPR036279">
    <property type="entry name" value="5-3_exonuclease_C_sf"/>
</dbReference>
<dbReference type="NCBIfam" id="NF004397">
    <property type="entry name" value="PRK05755.1"/>
    <property type="match status" value="1"/>
</dbReference>
<dbReference type="GO" id="GO:0006302">
    <property type="term" value="P:double-strand break repair"/>
    <property type="evidence" value="ECO:0007669"/>
    <property type="project" value="TreeGrafter"/>
</dbReference>
<dbReference type="HOGENOM" id="CLU_004675_0_0_7"/>
<evidence type="ECO:0000256" key="10">
    <source>
        <dbReference type="ARBA" id="ARBA00022839"/>
    </source>
</evidence>
<gene>
    <name evidence="16" type="primary">polA</name>
    <name evidence="21" type="ordered locus">Hoch_4612</name>
</gene>
<keyword evidence="7" id="KW-0540">Nuclease</keyword>
<dbReference type="SUPFAM" id="SSF47807">
    <property type="entry name" value="5' to 3' exonuclease, C-terminal subdomain"/>
    <property type="match status" value="1"/>
</dbReference>
<dbReference type="PROSITE" id="PS00447">
    <property type="entry name" value="DNA_POLYMERASE_A"/>
    <property type="match status" value="1"/>
</dbReference>
<dbReference type="InterPro" id="IPR036397">
    <property type="entry name" value="RNaseH_sf"/>
</dbReference>
<evidence type="ECO:0000256" key="16">
    <source>
        <dbReference type="RuleBase" id="RU004460"/>
    </source>
</evidence>
<dbReference type="Gene3D" id="3.30.420.10">
    <property type="entry name" value="Ribonuclease H-like superfamily/Ribonuclease H"/>
    <property type="match status" value="1"/>
</dbReference>
<dbReference type="FunFam" id="1.20.1060.10:FF:000001">
    <property type="entry name" value="DNA polymerase I"/>
    <property type="match status" value="1"/>
</dbReference>
<dbReference type="RefSeq" id="WP_012829701.1">
    <property type="nucleotide sequence ID" value="NC_013440.1"/>
</dbReference>
<dbReference type="InterPro" id="IPR020045">
    <property type="entry name" value="DNA_polI_H3TH"/>
</dbReference>
<dbReference type="InterPro" id="IPR012337">
    <property type="entry name" value="RNaseH-like_sf"/>
</dbReference>
<keyword evidence="11 16" id="KW-0239">DNA-directed DNA polymerase</keyword>
<dbReference type="InterPro" id="IPR002562">
    <property type="entry name" value="3'-5'_exonuclease_dom"/>
</dbReference>
<dbReference type="PANTHER" id="PTHR10133">
    <property type="entry name" value="DNA POLYMERASE I"/>
    <property type="match status" value="1"/>
</dbReference>
<evidence type="ECO:0000256" key="4">
    <source>
        <dbReference type="ARBA" id="ARBA00022679"/>
    </source>
</evidence>
<dbReference type="CDD" id="cd09859">
    <property type="entry name" value="PIN_53EXO"/>
    <property type="match status" value="1"/>
</dbReference>
<evidence type="ECO:0000259" key="18">
    <source>
        <dbReference type="SMART" id="SM00474"/>
    </source>
</evidence>
<proteinExistence type="inferred from homology"/>
<evidence type="ECO:0000256" key="7">
    <source>
        <dbReference type="ARBA" id="ARBA00022722"/>
    </source>
</evidence>
<dbReference type="GO" id="GO:0008408">
    <property type="term" value="F:3'-5' exonuclease activity"/>
    <property type="evidence" value="ECO:0007669"/>
    <property type="project" value="InterPro"/>
</dbReference>
<evidence type="ECO:0000256" key="1">
    <source>
        <dbReference type="ARBA" id="ARBA00007705"/>
    </source>
</evidence>
<dbReference type="SUPFAM" id="SSF53098">
    <property type="entry name" value="Ribonuclease H-like"/>
    <property type="match status" value="1"/>
</dbReference>
<dbReference type="Proteomes" id="UP000001880">
    <property type="component" value="Chromosome"/>
</dbReference>
<comment type="catalytic activity">
    <reaction evidence="14 16">
        <text>DNA(n) + a 2'-deoxyribonucleoside 5'-triphosphate = DNA(n+1) + diphosphate</text>
        <dbReference type="Rhea" id="RHEA:22508"/>
        <dbReference type="Rhea" id="RHEA-COMP:17339"/>
        <dbReference type="Rhea" id="RHEA-COMP:17340"/>
        <dbReference type="ChEBI" id="CHEBI:33019"/>
        <dbReference type="ChEBI" id="CHEBI:61560"/>
        <dbReference type="ChEBI" id="CHEBI:173112"/>
        <dbReference type="EC" id="2.7.7.7"/>
    </reaction>
</comment>
<evidence type="ECO:0000313" key="22">
    <source>
        <dbReference type="Proteomes" id="UP000001880"/>
    </source>
</evidence>
<dbReference type="SMART" id="SM00474">
    <property type="entry name" value="35EXOc"/>
    <property type="match status" value="1"/>
</dbReference>
<keyword evidence="4 16" id="KW-0808">Transferase</keyword>
<dbReference type="InterPro" id="IPR001098">
    <property type="entry name" value="DNA-dir_DNA_pol_A_palm_dom"/>
</dbReference>
<dbReference type="KEGG" id="hoh:Hoch_4612"/>
<dbReference type="AlphaFoldDB" id="D0LQ66"/>
<evidence type="ECO:0000259" key="19">
    <source>
        <dbReference type="SMART" id="SM00475"/>
    </source>
</evidence>
<feature type="domain" description="5'-3' exonuclease" evidence="19">
    <location>
        <begin position="2"/>
        <end position="263"/>
    </location>
</feature>
<keyword evidence="9" id="KW-0378">Hydrolase</keyword>
<organism evidence="21 22">
    <name type="scientific">Haliangium ochraceum (strain DSM 14365 / JCM 11303 / SMP-2)</name>
    <dbReference type="NCBI Taxonomy" id="502025"/>
    <lineage>
        <taxon>Bacteria</taxon>
        <taxon>Pseudomonadati</taxon>
        <taxon>Myxococcota</taxon>
        <taxon>Polyangia</taxon>
        <taxon>Haliangiales</taxon>
        <taxon>Kofleriaceae</taxon>
        <taxon>Haliangium</taxon>
    </lineage>
</organism>
<dbReference type="EMBL" id="CP001804">
    <property type="protein sequence ID" value="ACY17103.1"/>
    <property type="molecule type" value="Genomic_DNA"/>
</dbReference>
<evidence type="ECO:0000256" key="12">
    <source>
        <dbReference type="ARBA" id="ARBA00023125"/>
    </source>
</evidence>
<dbReference type="CDD" id="cd09898">
    <property type="entry name" value="H3TH_53EXO"/>
    <property type="match status" value="1"/>
</dbReference>
<dbReference type="EC" id="2.7.7.7" evidence="2 15"/>
<comment type="similarity">
    <text evidence="1 16">Belongs to the DNA polymerase type-A family.</text>
</comment>
<dbReference type="CDD" id="cd08637">
    <property type="entry name" value="DNA_pol_A_pol_I_C"/>
    <property type="match status" value="1"/>
</dbReference>
<evidence type="ECO:0000259" key="20">
    <source>
        <dbReference type="SMART" id="SM00482"/>
    </source>
</evidence>
<dbReference type="SMART" id="SM00279">
    <property type="entry name" value="HhH2"/>
    <property type="match status" value="1"/>
</dbReference>
<dbReference type="InterPro" id="IPR018320">
    <property type="entry name" value="DNA_polymerase_1"/>
</dbReference>
<dbReference type="GO" id="GO:0006261">
    <property type="term" value="P:DNA-templated DNA replication"/>
    <property type="evidence" value="ECO:0007669"/>
    <property type="project" value="UniProtKB-UniRule"/>
</dbReference>
<dbReference type="SMART" id="SM00475">
    <property type="entry name" value="53EXOc"/>
    <property type="match status" value="1"/>
</dbReference>
<evidence type="ECO:0000256" key="13">
    <source>
        <dbReference type="ARBA" id="ARBA00023204"/>
    </source>
</evidence>
<dbReference type="InterPro" id="IPR002298">
    <property type="entry name" value="DNA_polymerase_A"/>
</dbReference>
<evidence type="ECO:0000256" key="15">
    <source>
        <dbReference type="NCBIfam" id="TIGR00593"/>
    </source>
</evidence>
<dbReference type="STRING" id="502025.Hoch_4612"/>
<evidence type="ECO:0000256" key="6">
    <source>
        <dbReference type="ARBA" id="ARBA00022705"/>
    </source>
</evidence>
<dbReference type="InterPro" id="IPR020046">
    <property type="entry name" value="5-3_exonucl_a-hlix_arch_N"/>
</dbReference>
<accession>D0LQ66</accession>
<evidence type="ECO:0000313" key="21">
    <source>
        <dbReference type="EMBL" id="ACY17103.1"/>
    </source>
</evidence>
<evidence type="ECO:0000256" key="8">
    <source>
        <dbReference type="ARBA" id="ARBA00022763"/>
    </source>
</evidence>
<dbReference type="InterPro" id="IPR029060">
    <property type="entry name" value="PIN-like_dom_sf"/>
</dbReference>
<dbReference type="SUPFAM" id="SSF56672">
    <property type="entry name" value="DNA/RNA polymerases"/>
    <property type="match status" value="1"/>
</dbReference>
<reference evidence="21 22" key="1">
    <citation type="journal article" date="2010" name="Stand. Genomic Sci.">
        <title>Complete genome sequence of Haliangium ochraceum type strain (SMP-2).</title>
        <authorList>
            <consortium name="US DOE Joint Genome Institute (JGI-PGF)"/>
            <person name="Ivanova N."/>
            <person name="Daum C."/>
            <person name="Lang E."/>
            <person name="Abt B."/>
            <person name="Kopitz M."/>
            <person name="Saunders E."/>
            <person name="Lapidus A."/>
            <person name="Lucas S."/>
            <person name="Glavina Del Rio T."/>
            <person name="Nolan M."/>
            <person name="Tice H."/>
            <person name="Copeland A."/>
            <person name="Cheng J.F."/>
            <person name="Chen F."/>
            <person name="Bruce D."/>
            <person name="Goodwin L."/>
            <person name="Pitluck S."/>
            <person name="Mavromatis K."/>
            <person name="Pati A."/>
            <person name="Mikhailova N."/>
            <person name="Chen A."/>
            <person name="Palaniappan K."/>
            <person name="Land M."/>
            <person name="Hauser L."/>
            <person name="Chang Y.J."/>
            <person name="Jeffries C.D."/>
            <person name="Detter J.C."/>
            <person name="Brettin T."/>
            <person name="Rohde M."/>
            <person name="Goker M."/>
            <person name="Bristow J."/>
            <person name="Markowitz V."/>
            <person name="Eisen J.A."/>
            <person name="Hugenholtz P."/>
            <person name="Kyrpides N.C."/>
            <person name="Klenk H.P."/>
        </authorList>
    </citation>
    <scope>NUCLEOTIDE SEQUENCE [LARGE SCALE GENOMIC DNA]</scope>
    <source>
        <strain evidence="22">DSM 14365 / CIP 107738 / JCM 11303 / AJ 13395 / SMP-2</strain>
    </source>
</reference>
<evidence type="ECO:0000256" key="9">
    <source>
        <dbReference type="ARBA" id="ARBA00022801"/>
    </source>
</evidence>
<dbReference type="InterPro" id="IPR008918">
    <property type="entry name" value="HhH2"/>
</dbReference>
<dbReference type="InterPro" id="IPR002421">
    <property type="entry name" value="5-3_exonuclease"/>
</dbReference>
<sequence>MERLHILDGHGYIYRAYFALAGPGSQRLSTKGGMPTAALFVYAQMLIRLFIDERPERIAVVFDPPGRTFRNELDDAYKATRRETPEDLKPQLPYFSKLTEALGWPVICEQGVEADDVIATLVGRARAQGWDVVVYSGDKDLMQLVDEGVTVIDSLRSIVYDAARVEKKFGVPPAKLRDYLALVGDVSDNVPGMPGVGAKTAAKLLGSYDSIDGILAHNEELKGKMGERFRDPEALERLARSRELVTLRSDVATDAELDALVQQPWEGAQAEELFRELEFETLLERLSAARPDVPSPSGDAAATGPKGNDANADDGSAASSARPAFAPQPTQVALDEAALAELLAAACAHRRVAVFAESDGARPDRAIAIGLALAAGEAAPVYLPLAHRYLGVPAQWSALPEALRALLADPAVEIVAHDVKSLARLLRTLDAPLAGVLGDTMLAAYLLGQEGKLEVEDVAGAAVGAELPTRKSLLGSGRSKIGFEAVDISAAAMRAGGAAAAVLASWPRLGEQLEHAGGDGALRKLHDELELPLALLLAEIEEHGITLDVPYLRALADELGGQLAGIERQVYELAGEEFNLGSPKQLGHMLFEKLGLRADKMRRTKTGSYSTNHEILESMAESHAIIPPIIEHRELLKLKGTYLDALPPLVNPHTGRIHTSFNQAVAATGRLSSQDPNLQNIPIRKDIGRRIRRAFVAAPGKTLVSIDYSQIELRVMAHLSGDERLVQAFQNDVDVHTQTAAEVFDLPREEIGPDERRVAKAVNYGLMYGQSEFGLAQSLGISRAQAAHYMERYFERFSTVRAYMDQVVADARAEGAAVTLLGRRRPIPDLDARNQQRRRAAERVAQNTPVQGSAADIIKLAMLRVAAHLARGEWDASMLLTVHDELVFEVVPEQAETFAKAMIAEMEGAYALDVPLVASAGIADNWADAH</sequence>
<evidence type="ECO:0000256" key="17">
    <source>
        <dbReference type="SAM" id="MobiDB-lite"/>
    </source>
</evidence>
<keyword evidence="22" id="KW-1185">Reference proteome</keyword>
<dbReference type="Gene3D" id="3.40.50.1010">
    <property type="entry name" value="5'-nuclease"/>
    <property type="match status" value="1"/>
</dbReference>
<dbReference type="NCBIfam" id="TIGR00593">
    <property type="entry name" value="pola"/>
    <property type="match status" value="1"/>
</dbReference>
<dbReference type="PRINTS" id="PR00868">
    <property type="entry name" value="DNAPOLI"/>
</dbReference>
<dbReference type="SUPFAM" id="SSF88723">
    <property type="entry name" value="PIN domain-like"/>
    <property type="match status" value="1"/>
</dbReference>
<dbReference type="GO" id="GO:0008409">
    <property type="term" value="F:5'-3' exonuclease activity"/>
    <property type="evidence" value="ECO:0007669"/>
    <property type="project" value="InterPro"/>
</dbReference>
<dbReference type="Gene3D" id="3.30.70.370">
    <property type="match status" value="1"/>
</dbReference>
<evidence type="ECO:0000256" key="2">
    <source>
        <dbReference type="ARBA" id="ARBA00012417"/>
    </source>
</evidence>
<evidence type="ECO:0000256" key="11">
    <source>
        <dbReference type="ARBA" id="ARBA00022932"/>
    </source>
</evidence>
<protein>
    <recommendedName>
        <fullName evidence="3 15">DNA polymerase I</fullName>
        <ecNumber evidence="2 15">2.7.7.7</ecNumber>
    </recommendedName>
</protein>
<keyword evidence="13 16" id="KW-0234">DNA repair</keyword>
<name>D0LQ66_HALO1</name>
<feature type="domain" description="3'-5' exonuclease" evidence="18">
    <location>
        <begin position="330"/>
        <end position="514"/>
    </location>
</feature>
<dbReference type="FunFam" id="1.10.150.20:FF:000003">
    <property type="entry name" value="DNA polymerase I"/>
    <property type="match status" value="1"/>
</dbReference>
<dbReference type="GO" id="GO:0003887">
    <property type="term" value="F:DNA-directed DNA polymerase activity"/>
    <property type="evidence" value="ECO:0007669"/>
    <property type="project" value="UniProtKB-UniRule"/>
</dbReference>
<keyword evidence="10" id="KW-0269">Exonuclease</keyword>
<dbReference type="Gene3D" id="1.10.150.20">
    <property type="entry name" value="5' to 3' exonuclease, C-terminal subdomain"/>
    <property type="match status" value="2"/>
</dbReference>
<dbReference type="FunFam" id="1.10.150.20:FF:000002">
    <property type="entry name" value="DNA polymerase I"/>
    <property type="match status" value="1"/>
</dbReference>
<dbReference type="PANTHER" id="PTHR10133:SF27">
    <property type="entry name" value="DNA POLYMERASE NU"/>
    <property type="match status" value="1"/>
</dbReference>
<dbReference type="eggNOG" id="COG0258">
    <property type="taxonomic scope" value="Bacteria"/>
</dbReference>
<dbReference type="eggNOG" id="COG0749">
    <property type="taxonomic scope" value="Bacteria"/>
</dbReference>
<evidence type="ECO:0000256" key="3">
    <source>
        <dbReference type="ARBA" id="ARBA00020311"/>
    </source>
</evidence>
<dbReference type="Pfam" id="PF01367">
    <property type="entry name" value="5_3_exonuc"/>
    <property type="match status" value="1"/>
</dbReference>
<dbReference type="Pfam" id="PF00476">
    <property type="entry name" value="DNA_pol_A"/>
    <property type="match status" value="1"/>
</dbReference>
<dbReference type="InterPro" id="IPR019760">
    <property type="entry name" value="DNA-dir_DNA_pol_A_CS"/>
</dbReference>
<keyword evidence="6 16" id="KW-0235">DNA replication</keyword>
<dbReference type="SMART" id="SM00482">
    <property type="entry name" value="POLAc"/>
    <property type="match status" value="1"/>
</dbReference>
<keyword evidence="5 16" id="KW-0548">Nucleotidyltransferase</keyword>
<feature type="region of interest" description="Disordered" evidence="17">
    <location>
        <begin position="288"/>
        <end position="324"/>
    </location>
</feature>
<feature type="compositionally biased region" description="Low complexity" evidence="17">
    <location>
        <begin position="307"/>
        <end position="324"/>
    </location>
</feature>
<dbReference type="Pfam" id="PF02739">
    <property type="entry name" value="5_3_exonuc_N"/>
    <property type="match status" value="1"/>
</dbReference>
<dbReference type="GO" id="GO:0003677">
    <property type="term" value="F:DNA binding"/>
    <property type="evidence" value="ECO:0007669"/>
    <property type="project" value="UniProtKB-UniRule"/>
</dbReference>
<evidence type="ECO:0000256" key="5">
    <source>
        <dbReference type="ARBA" id="ARBA00022695"/>
    </source>
</evidence>
<feature type="domain" description="DNA-directed DNA polymerase family A palm" evidence="20">
    <location>
        <begin position="688"/>
        <end position="894"/>
    </location>
</feature>
<evidence type="ECO:0000256" key="14">
    <source>
        <dbReference type="ARBA" id="ARBA00049244"/>
    </source>
</evidence>
<dbReference type="Gene3D" id="1.20.1060.10">
    <property type="entry name" value="Taq DNA Polymerase, Chain T, domain 4"/>
    <property type="match status" value="1"/>
</dbReference>
<keyword evidence="12 16" id="KW-0238">DNA-binding</keyword>
<keyword evidence="8 16" id="KW-0227">DNA damage</keyword>
<dbReference type="InterPro" id="IPR043502">
    <property type="entry name" value="DNA/RNA_pol_sf"/>
</dbReference>